<protein>
    <submittedName>
        <fullName evidence="2">Uncharacterized protein</fullName>
    </submittedName>
</protein>
<keyword evidence="1" id="KW-1133">Transmembrane helix</keyword>
<reference evidence="2" key="1">
    <citation type="journal article" date="2016" name="Insect Biochem. Mol. Biol.">
        <title>Multifaceted biological insights from a draft genome sequence of the tobacco hornworm moth, Manduca sexta.</title>
        <authorList>
            <person name="Kanost M.R."/>
            <person name="Arrese E.L."/>
            <person name="Cao X."/>
            <person name="Chen Y.R."/>
            <person name="Chellapilla S."/>
            <person name="Goldsmith M.R."/>
            <person name="Grosse-Wilde E."/>
            <person name="Heckel D.G."/>
            <person name="Herndon N."/>
            <person name="Jiang H."/>
            <person name="Papanicolaou A."/>
            <person name="Qu J."/>
            <person name="Soulages J.L."/>
            <person name="Vogel H."/>
            <person name="Walters J."/>
            <person name="Waterhouse R.M."/>
            <person name="Ahn S.J."/>
            <person name="Almeida F.C."/>
            <person name="An C."/>
            <person name="Aqrawi P."/>
            <person name="Bretschneider A."/>
            <person name="Bryant W.B."/>
            <person name="Bucks S."/>
            <person name="Chao H."/>
            <person name="Chevignon G."/>
            <person name="Christen J.M."/>
            <person name="Clarke D.F."/>
            <person name="Dittmer N.T."/>
            <person name="Ferguson L.C.F."/>
            <person name="Garavelou S."/>
            <person name="Gordon K.H.J."/>
            <person name="Gunaratna R.T."/>
            <person name="Han Y."/>
            <person name="Hauser F."/>
            <person name="He Y."/>
            <person name="Heidel-Fischer H."/>
            <person name="Hirsh A."/>
            <person name="Hu Y."/>
            <person name="Jiang H."/>
            <person name="Kalra D."/>
            <person name="Klinner C."/>
            <person name="Konig C."/>
            <person name="Kovar C."/>
            <person name="Kroll A.R."/>
            <person name="Kuwar S.S."/>
            <person name="Lee S.L."/>
            <person name="Lehman R."/>
            <person name="Li K."/>
            <person name="Li Z."/>
            <person name="Liang H."/>
            <person name="Lovelace S."/>
            <person name="Lu Z."/>
            <person name="Mansfield J.H."/>
            <person name="McCulloch K.J."/>
            <person name="Mathew T."/>
            <person name="Morton B."/>
            <person name="Muzny D.M."/>
            <person name="Neunemann D."/>
            <person name="Ongeri F."/>
            <person name="Pauchet Y."/>
            <person name="Pu L.L."/>
            <person name="Pyrousis I."/>
            <person name="Rao X.J."/>
            <person name="Redding A."/>
            <person name="Roesel C."/>
            <person name="Sanchez-Gracia A."/>
            <person name="Schaack S."/>
            <person name="Shukla A."/>
            <person name="Tetreau G."/>
            <person name="Wang Y."/>
            <person name="Xiong G.H."/>
            <person name="Traut W."/>
            <person name="Walsh T.K."/>
            <person name="Worley K.C."/>
            <person name="Wu D."/>
            <person name="Wu W."/>
            <person name="Wu Y.Q."/>
            <person name="Zhang X."/>
            <person name="Zou Z."/>
            <person name="Zucker H."/>
            <person name="Briscoe A.D."/>
            <person name="Burmester T."/>
            <person name="Clem R.J."/>
            <person name="Feyereisen R."/>
            <person name="Grimmelikhuijzen C.J.P."/>
            <person name="Hamodrakas S.J."/>
            <person name="Hansson B.S."/>
            <person name="Huguet E."/>
            <person name="Jermiin L.S."/>
            <person name="Lan Q."/>
            <person name="Lehman H.K."/>
            <person name="Lorenzen M."/>
            <person name="Merzendorfer H."/>
            <person name="Michalopoulos I."/>
            <person name="Morton D.B."/>
            <person name="Muthukrishnan S."/>
            <person name="Oakeshott J.G."/>
            <person name="Palmer W."/>
            <person name="Park Y."/>
            <person name="Passarelli A.L."/>
            <person name="Rozas J."/>
            <person name="Schwartz L.M."/>
            <person name="Smith W."/>
            <person name="Southgate A."/>
            <person name="Vilcinskas A."/>
            <person name="Vogt R."/>
            <person name="Wang P."/>
            <person name="Werren J."/>
            <person name="Yu X.Q."/>
            <person name="Zhou J.J."/>
            <person name="Brown S.J."/>
            <person name="Scherer S.E."/>
            <person name="Richards S."/>
            <person name="Blissard G.W."/>
        </authorList>
    </citation>
    <scope>NUCLEOTIDE SEQUENCE</scope>
</reference>
<comment type="caution">
    <text evidence="2">The sequence shown here is derived from an EMBL/GenBank/DDBJ whole genome shotgun (WGS) entry which is preliminary data.</text>
</comment>
<accession>A0A921YRM8</accession>
<sequence>MGKRYYKSKCGDTRILFKKSNTICTQSRTCSGASQFYTRSSILQHQKNLSQTNEYYVDSGKIKRDLSVETDVCILRRYYKSKLHKRDNSKSKYSTVITEIDSVKKFRHGACGDSKTTTKDNQQVDIAAMMVENLKGLLTNWIQKHLLENKDTQEKIETVLHSIIHKGREPKADKISSRSTYILSREGHNYEVKNKKVETASLICDYCNHKSRPITTNSSSNVKDLSSQSVPSPIKKLRVLSTLSIPRNIKVSKIKSMYKLKKIKHNKSKHSQSKLLDSSSFDLLAISTRSFTKRCVTYGMRRPKKRRIAFHSKPVHNNVSNTTETEEKEVPRAYKEVKKAELEDMPSLVKSIYADHPANLRPNNINRTPTSDTFTLTEKNNLKPAHLKDDNVSKDDKYTSKASFANTQTGRDQSEPMITIDFVSNSVEFPIEKEFEQITSRQDDGVNVSSKKNVYLSKRRRSLKLAKPRYTQNRKFTLSCNKDEYQMASKKELFNHVQNILKYITEGGSKGNFKLDIHVSVLPVKGKSVDMSSQISNISIRKNIIGTSIEGNTDKPIPSTESKQNLHTEIIINDVPEQTPDIIPILDGAASQAKYIFNTENSIKYEPVRTNVTADQGTKTSKLEIVQEIHDLKSVVKHLLHTAETLVSEQLKKETNKQRMSPHKSNNVKTIETIKTCKKPISQGIQISNDFAKNLPLAGIKLSKEPKRDTIEFCHRLMRKSTSYKIIESESVLRVTDMTVGGKAENSPEFDILPKSKSLIDVAKEKKNVIAYYCDASCNDSCCGRDNSAAFSKISLDRSVKSKKKQESRSSSSCECSRNHTHQPVVNDSAERIPECPTSVYIDIEECCDKNALMRHRKGMGFGEGFIYCLLLWIPVTIIACLFYNYVIKDLLRPSDKGGSKNTSMLHVKLSDLGF</sequence>
<keyword evidence="3" id="KW-1185">Reference proteome</keyword>
<keyword evidence="1" id="KW-0812">Transmembrane</keyword>
<proteinExistence type="predicted"/>
<evidence type="ECO:0000313" key="2">
    <source>
        <dbReference type="EMBL" id="KAG6444128.1"/>
    </source>
</evidence>
<organism evidence="2 3">
    <name type="scientific">Manduca sexta</name>
    <name type="common">Tobacco hawkmoth</name>
    <name type="synonym">Tobacco hornworm</name>
    <dbReference type="NCBI Taxonomy" id="7130"/>
    <lineage>
        <taxon>Eukaryota</taxon>
        <taxon>Metazoa</taxon>
        <taxon>Ecdysozoa</taxon>
        <taxon>Arthropoda</taxon>
        <taxon>Hexapoda</taxon>
        <taxon>Insecta</taxon>
        <taxon>Pterygota</taxon>
        <taxon>Neoptera</taxon>
        <taxon>Endopterygota</taxon>
        <taxon>Lepidoptera</taxon>
        <taxon>Glossata</taxon>
        <taxon>Ditrysia</taxon>
        <taxon>Bombycoidea</taxon>
        <taxon>Sphingidae</taxon>
        <taxon>Sphinginae</taxon>
        <taxon>Sphingini</taxon>
        <taxon>Manduca</taxon>
    </lineage>
</organism>
<dbReference type="Proteomes" id="UP000791440">
    <property type="component" value="Unassembled WGS sequence"/>
</dbReference>
<feature type="transmembrane region" description="Helical" evidence="1">
    <location>
        <begin position="865"/>
        <end position="887"/>
    </location>
</feature>
<keyword evidence="1" id="KW-0472">Membrane</keyword>
<dbReference type="EMBL" id="JH668308">
    <property type="protein sequence ID" value="KAG6444128.1"/>
    <property type="molecule type" value="Genomic_DNA"/>
</dbReference>
<reference evidence="2" key="2">
    <citation type="submission" date="2020-12" db="EMBL/GenBank/DDBJ databases">
        <authorList>
            <person name="Kanost M."/>
        </authorList>
    </citation>
    <scope>NUCLEOTIDE SEQUENCE</scope>
</reference>
<dbReference type="AlphaFoldDB" id="A0A921YRM8"/>
<evidence type="ECO:0000313" key="3">
    <source>
        <dbReference type="Proteomes" id="UP000791440"/>
    </source>
</evidence>
<gene>
    <name evidence="2" type="ORF">O3G_MSEX003208</name>
</gene>
<name>A0A921YRM8_MANSE</name>
<evidence type="ECO:0000256" key="1">
    <source>
        <dbReference type="SAM" id="Phobius"/>
    </source>
</evidence>